<accession>A0A401PPX7</accession>
<evidence type="ECO:0000256" key="3">
    <source>
        <dbReference type="SAM" id="MobiDB-lite"/>
    </source>
</evidence>
<sequence length="229" mass="25985">MPPKKRTIVKKKKKKVTKNEPQKTSVININPNTNPPDSLKADFAPPPPVLREKMLAFLQDWKAEQQEIVRGKLSDKIDQELTAQDIRDLRLVFDTTDTSNAGYLSTNEVYAALRTLGFSVSHQELRNTLRNLGESKEEKVSFADFLEIVVERQGDARDTYEEIKQGFSLFDCDGDGKITFDNLKAACKSAGVHFSHQDLREMIEEVDTNGDGTVDMEEFINLMLQTNLF</sequence>
<dbReference type="Pfam" id="PF13499">
    <property type="entry name" value="EF-hand_7"/>
    <property type="match status" value="2"/>
</dbReference>
<dbReference type="SMART" id="SM00054">
    <property type="entry name" value="EFh"/>
    <property type="match status" value="3"/>
</dbReference>
<protein>
    <recommendedName>
        <fullName evidence="4">EF-hand domain-containing protein</fullName>
    </recommendedName>
</protein>
<keyword evidence="6" id="KW-1185">Reference proteome</keyword>
<reference evidence="5 6" key="1">
    <citation type="journal article" date="2018" name="Nat. Ecol. Evol.">
        <title>Shark genomes provide insights into elasmobranch evolution and the origin of vertebrates.</title>
        <authorList>
            <person name="Hara Y"/>
            <person name="Yamaguchi K"/>
            <person name="Onimaru K"/>
            <person name="Kadota M"/>
            <person name="Koyanagi M"/>
            <person name="Keeley SD"/>
            <person name="Tatsumi K"/>
            <person name="Tanaka K"/>
            <person name="Motone F"/>
            <person name="Kageyama Y"/>
            <person name="Nozu R"/>
            <person name="Adachi N"/>
            <person name="Nishimura O"/>
            <person name="Nakagawa R"/>
            <person name="Tanegashima C"/>
            <person name="Kiyatake I"/>
            <person name="Matsumoto R"/>
            <person name="Murakumo K"/>
            <person name="Nishida K"/>
            <person name="Terakita A"/>
            <person name="Kuratani S"/>
            <person name="Sato K"/>
            <person name="Hyodo S Kuraku.S."/>
        </authorList>
    </citation>
    <scope>NUCLEOTIDE SEQUENCE [LARGE SCALE GENOMIC DNA]</scope>
</reference>
<evidence type="ECO:0000313" key="5">
    <source>
        <dbReference type="EMBL" id="GCB75155.1"/>
    </source>
</evidence>
<dbReference type="PANTHER" id="PTHR23048:SF59">
    <property type="entry name" value="EF-HAND SUPERFAMILY PROTEIN"/>
    <property type="match status" value="1"/>
</dbReference>
<feature type="region of interest" description="Disordered" evidence="3">
    <location>
        <begin position="1"/>
        <end position="42"/>
    </location>
</feature>
<dbReference type="CDD" id="cd00051">
    <property type="entry name" value="EFh"/>
    <property type="match status" value="1"/>
</dbReference>
<keyword evidence="1" id="KW-0677">Repeat</keyword>
<dbReference type="GO" id="GO:0016460">
    <property type="term" value="C:myosin II complex"/>
    <property type="evidence" value="ECO:0007669"/>
    <property type="project" value="TreeGrafter"/>
</dbReference>
<evidence type="ECO:0000313" key="6">
    <source>
        <dbReference type="Proteomes" id="UP000288216"/>
    </source>
</evidence>
<feature type="compositionally biased region" description="Basic residues" evidence="3">
    <location>
        <begin position="1"/>
        <end position="16"/>
    </location>
</feature>
<dbReference type="InterPro" id="IPR050230">
    <property type="entry name" value="CALM/Myosin/TropC-like"/>
</dbReference>
<name>A0A401PPX7_SCYTO</name>
<dbReference type="OrthoDB" id="343296at2759"/>
<dbReference type="EMBL" id="BFAA01012410">
    <property type="protein sequence ID" value="GCB75155.1"/>
    <property type="molecule type" value="Genomic_DNA"/>
</dbReference>
<feature type="domain" description="EF-hand" evidence="4">
    <location>
        <begin position="194"/>
        <end position="229"/>
    </location>
</feature>
<dbReference type="Gene3D" id="1.10.238.10">
    <property type="entry name" value="EF-hand"/>
    <property type="match status" value="2"/>
</dbReference>
<dbReference type="FunFam" id="1.10.238.10:FF:000003">
    <property type="entry name" value="Calmodulin A"/>
    <property type="match status" value="1"/>
</dbReference>
<dbReference type="InterPro" id="IPR018247">
    <property type="entry name" value="EF_Hand_1_Ca_BS"/>
</dbReference>
<dbReference type="AlphaFoldDB" id="A0A401PPX7"/>
<dbReference type="SUPFAM" id="SSF47473">
    <property type="entry name" value="EF-hand"/>
    <property type="match status" value="1"/>
</dbReference>
<dbReference type="InterPro" id="IPR002048">
    <property type="entry name" value="EF_hand_dom"/>
</dbReference>
<feature type="compositionally biased region" description="Polar residues" evidence="3">
    <location>
        <begin position="22"/>
        <end position="36"/>
    </location>
</feature>
<feature type="domain" description="EF-hand" evidence="4">
    <location>
        <begin position="158"/>
        <end position="193"/>
    </location>
</feature>
<evidence type="ECO:0000259" key="4">
    <source>
        <dbReference type="PROSITE" id="PS50222"/>
    </source>
</evidence>
<dbReference type="InterPro" id="IPR011992">
    <property type="entry name" value="EF-hand-dom_pair"/>
</dbReference>
<keyword evidence="2" id="KW-0106">Calcium</keyword>
<evidence type="ECO:0000256" key="2">
    <source>
        <dbReference type="ARBA" id="ARBA00022837"/>
    </source>
</evidence>
<proteinExistence type="predicted"/>
<dbReference type="Proteomes" id="UP000288216">
    <property type="component" value="Unassembled WGS sequence"/>
</dbReference>
<dbReference type="PROSITE" id="PS50222">
    <property type="entry name" value="EF_HAND_2"/>
    <property type="match status" value="3"/>
</dbReference>
<evidence type="ECO:0000256" key="1">
    <source>
        <dbReference type="ARBA" id="ARBA00022737"/>
    </source>
</evidence>
<comment type="caution">
    <text evidence="5">The sequence shown here is derived from an EMBL/GenBank/DDBJ whole genome shotgun (WGS) entry which is preliminary data.</text>
</comment>
<dbReference type="PANTHER" id="PTHR23048">
    <property type="entry name" value="MYOSIN LIGHT CHAIN 1, 3"/>
    <property type="match status" value="1"/>
</dbReference>
<dbReference type="PROSITE" id="PS00018">
    <property type="entry name" value="EF_HAND_1"/>
    <property type="match status" value="1"/>
</dbReference>
<dbReference type="OMA" id="KGFSMFD"/>
<feature type="domain" description="EF-hand" evidence="4">
    <location>
        <begin position="84"/>
        <end position="119"/>
    </location>
</feature>
<gene>
    <name evidence="5" type="ORF">scyTo_0018182</name>
</gene>
<dbReference type="STRING" id="75743.A0A401PPX7"/>
<dbReference type="GO" id="GO:0005509">
    <property type="term" value="F:calcium ion binding"/>
    <property type="evidence" value="ECO:0007669"/>
    <property type="project" value="InterPro"/>
</dbReference>
<organism evidence="5 6">
    <name type="scientific">Scyliorhinus torazame</name>
    <name type="common">Cloudy catshark</name>
    <name type="synonym">Catulus torazame</name>
    <dbReference type="NCBI Taxonomy" id="75743"/>
    <lineage>
        <taxon>Eukaryota</taxon>
        <taxon>Metazoa</taxon>
        <taxon>Chordata</taxon>
        <taxon>Craniata</taxon>
        <taxon>Vertebrata</taxon>
        <taxon>Chondrichthyes</taxon>
        <taxon>Elasmobranchii</taxon>
        <taxon>Galeomorphii</taxon>
        <taxon>Galeoidea</taxon>
        <taxon>Carcharhiniformes</taxon>
        <taxon>Scyliorhinidae</taxon>
        <taxon>Scyliorhinus</taxon>
    </lineage>
</organism>